<dbReference type="GO" id="GO:0019433">
    <property type="term" value="P:triglyceride catabolic process"/>
    <property type="evidence" value="ECO:0007669"/>
    <property type="project" value="TreeGrafter"/>
</dbReference>
<proteinExistence type="predicted"/>
<evidence type="ECO:0000259" key="5">
    <source>
        <dbReference type="PROSITE" id="PS51635"/>
    </source>
</evidence>
<evidence type="ECO:0000256" key="1">
    <source>
        <dbReference type="ARBA" id="ARBA00013279"/>
    </source>
</evidence>
<dbReference type="GO" id="GO:0005811">
    <property type="term" value="C:lipid droplet"/>
    <property type="evidence" value="ECO:0007669"/>
    <property type="project" value="TreeGrafter"/>
</dbReference>
<feature type="active site" description="Nucleophile" evidence="4">
    <location>
        <position position="47"/>
    </location>
</feature>
<dbReference type="PANTHER" id="PTHR12406:SF22">
    <property type="entry name" value="1-ACYLGLYCEROL-3-PHOSPHATE O-ACYLTRANSFERASE PNPLA3"/>
    <property type="match status" value="1"/>
</dbReference>
<feature type="domain" description="PNPLA" evidence="5">
    <location>
        <begin position="10"/>
        <end position="179"/>
    </location>
</feature>
<feature type="active site" description="Proton acceptor" evidence="4">
    <location>
        <position position="166"/>
    </location>
</feature>
<protein>
    <recommendedName>
        <fullName evidence="1">triacylglycerol lipase</fullName>
        <ecNumber evidence="1">3.1.1.3</ecNumber>
    </recommendedName>
</protein>
<evidence type="ECO:0000256" key="2">
    <source>
        <dbReference type="ARBA" id="ARBA00022801"/>
    </source>
</evidence>
<dbReference type="OrthoDB" id="197155at2759"/>
<dbReference type="PANTHER" id="PTHR12406">
    <property type="entry name" value="CALCIUM-INDEPENDENT PHOSPHOLIPASE A2 IPLA2 -RELATED"/>
    <property type="match status" value="1"/>
</dbReference>
<feature type="short sequence motif" description="DGA/G" evidence="4">
    <location>
        <begin position="166"/>
        <end position="168"/>
    </location>
</feature>
<feature type="short sequence motif" description="GXSXG" evidence="4">
    <location>
        <begin position="45"/>
        <end position="49"/>
    </location>
</feature>
<evidence type="ECO:0000256" key="3">
    <source>
        <dbReference type="ARBA" id="ARBA00023098"/>
    </source>
</evidence>
<keyword evidence="3 4" id="KW-0443">Lipid metabolism</keyword>
<dbReference type="Gene3D" id="3.40.1090.10">
    <property type="entry name" value="Cytosolic phospholipase A2 catalytic domain"/>
    <property type="match status" value="2"/>
</dbReference>
<reference evidence="6" key="1">
    <citation type="submission" date="2021-04" db="EMBL/GenBank/DDBJ databases">
        <authorList>
            <consortium name="Wellcome Sanger Institute Data Sharing"/>
        </authorList>
    </citation>
    <scope>NUCLEOTIDE SEQUENCE [LARGE SCALE GENOMIC DNA]</scope>
</reference>
<keyword evidence="2 4" id="KW-0378">Hydrolase</keyword>
<evidence type="ECO:0000313" key="6">
    <source>
        <dbReference type="Ensembl" id="ENSSAUP00010055720.1"/>
    </source>
</evidence>
<dbReference type="GeneTree" id="ENSGT00940000155662"/>
<evidence type="ECO:0000256" key="4">
    <source>
        <dbReference type="PROSITE-ProRule" id="PRU01161"/>
    </source>
</evidence>
<evidence type="ECO:0000313" key="7">
    <source>
        <dbReference type="Proteomes" id="UP000472265"/>
    </source>
</evidence>
<dbReference type="GO" id="GO:0016020">
    <property type="term" value="C:membrane"/>
    <property type="evidence" value="ECO:0007669"/>
    <property type="project" value="TreeGrafter"/>
</dbReference>
<dbReference type="FunFam" id="3.40.1090.10:FF:000003">
    <property type="entry name" value="Patatin-like phospholipase domain-containing protein 2"/>
    <property type="match status" value="1"/>
</dbReference>
<dbReference type="GO" id="GO:0004806">
    <property type="term" value="F:triacylglycerol lipase activity"/>
    <property type="evidence" value="ECO:0007669"/>
    <property type="project" value="UniProtKB-EC"/>
</dbReference>
<dbReference type="Proteomes" id="UP000472265">
    <property type="component" value="Chromosome 8"/>
</dbReference>
<reference evidence="6" key="2">
    <citation type="submission" date="2025-08" db="UniProtKB">
        <authorList>
            <consortium name="Ensembl"/>
        </authorList>
    </citation>
    <scope>IDENTIFICATION</scope>
</reference>
<dbReference type="Ensembl" id="ENSSAUT00010058540.1">
    <property type="protein sequence ID" value="ENSSAUP00010055720.1"/>
    <property type="gene ID" value="ENSSAUG00010022900.1"/>
</dbReference>
<name>A0A671XXR3_SPAAU</name>
<dbReference type="PROSITE" id="PS51635">
    <property type="entry name" value="PNPLA"/>
    <property type="match status" value="1"/>
</dbReference>
<dbReference type="InterPro" id="IPR002641">
    <property type="entry name" value="PNPLA_dom"/>
</dbReference>
<dbReference type="RefSeq" id="XP_030282213.1">
    <property type="nucleotide sequence ID" value="XM_030426353.1"/>
</dbReference>
<dbReference type="AlphaFoldDB" id="A0A671XXR3"/>
<sequence length="471" mass="52179">MFNWDEEWNISFAGCGFRSIYYLGALSCILQEVPRLVHGASKICGASSGCLVAAALTVGIPIEQLCVDVLMVAKEARKHTLGIFHPTFSLLRTVQDVLLEKLPADAHLRASGRLCVSLTRLTDGKNVLVSEFDSREELIQVLICSCFFPVYCGFAPPSYRGVRYMDGALSNNMPLFEQRNTITMAPFSGESDICPKEGTFNFFEVHYGNISIQVNTGNVHRVCTSFLPPRLEKLAEICHNGYMDALQFLRDRDLLGKQHIPPSLEMGTDTIKPCCELAASKKTLLNGRNPHRDDHCWLDMKVIENLPLSFKKVLCEACRDSHDGGTFLPSKVVMNLLILLMMPIELTVLLIKSMILSGCSVIFKLLTLIAVFCRETWSSRCEDLNSASPCSSGSSYSDIRTQTGRHKKIKPLSSATTPNSDKTLHWDNNCNLNLLSITPTSGGPSNFQNNKTPTCGKVALNHQTQPTLHQT</sequence>
<dbReference type="Pfam" id="PF01734">
    <property type="entry name" value="Patatin"/>
    <property type="match status" value="1"/>
</dbReference>
<dbReference type="EC" id="3.1.1.3" evidence="1"/>
<dbReference type="OMA" id="MFNWVEE"/>
<organism evidence="6 7">
    <name type="scientific">Sparus aurata</name>
    <name type="common">Gilthead sea bream</name>
    <dbReference type="NCBI Taxonomy" id="8175"/>
    <lineage>
        <taxon>Eukaryota</taxon>
        <taxon>Metazoa</taxon>
        <taxon>Chordata</taxon>
        <taxon>Craniata</taxon>
        <taxon>Vertebrata</taxon>
        <taxon>Euteleostomi</taxon>
        <taxon>Actinopterygii</taxon>
        <taxon>Neopterygii</taxon>
        <taxon>Teleostei</taxon>
        <taxon>Neoteleostei</taxon>
        <taxon>Acanthomorphata</taxon>
        <taxon>Eupercaria</taxon>
        <taxon>Spariformes</taxon>
        <taxon>Sparidae</taxon>
        <taxon>Sparus</taxon>
    </lineage>
</organism>
<keyword evidence="7" id="KW-1185">Reference proteome</keyword>
<reference evidence="6" key="3">
    <citation type="submission" date="2025-09" db="UniProtKB">
        <authorList>
            <consortium name="Ensembl"/>
        </authorList>
    </citation>
    <scope>IDENTIFICATION</scope>
</reference>
<dbReference type="GeneID" id="115586904"/>
<comment type="caution">
    <text evidence="4">Lacks conserved residue(s) required for the propagation of feature annotation.</text>
</comment>
<dbReference type="InterPro" id="IPR016035">
    <property type="entry name" value="Acyl_Trfase/lysoPLipase"/>
</dbReference>
<accession>A0A671XXR3</accession>
<keyword evidence="4" id="KW-0442">Lipid degradation</keyword>
<gene>
    <name evidence="6" type="primary">LOC115586904</name>
</gene>
<dbReference type="InterPro" id="IPR033562">
    <property type="entry name" value="PLPL"/>
</dbReference>
<dbReference type="GO" id="GO:0005737">
    <property type="term" value="C:cytoplasm"/>
    <property type="evidence" value="ECO:0007669"/>
    <property type="project" value="TreeGrafter"/>
</dbReference>
<dbReference type="SUPFAM" id="SSF52151">
    <property type="entry name" value="FabD/lysophospholipase-like"/>
    <property type="match status" value="1"/>
</dbReference>
<dbReference type="InParanoid" id="A0A671XXR3"/>
<dbReference type="GO" id="GO:0055088">
    <property type="term" value="P:lipid homeostasis"/>
    <property type="evidence" value="ECO:0007669"/>
    <property type="project" value="TreeGrafter"/>
</dbReference>